<feature type="domain" description="DHHA1" evidence="2">
    <location>
        <begin position="238"/>
        <end position="316"/>
    </location>
</feature>
<dbReference type="GO" id="GO:0003676">
    <property type="term" value="F:nucleic acid binding"/>
    <property type="evidence" value="ECO:0007669"/>
    <property type="project" value="InterPro"/>
</dbReference>
<feature type="domain" description="DDH" evidence="1">
    <location>
        <begin position="15"/>
        <end position="157"/>
    </location>
</feature>
<dbReference type="InterPro" id="IPR001667">
    <property type="entry name" value="DDH_dom"/>
</dbReference>
<dbReference type="Pfam" id="PF01368">
    <property type="entry name" value="DHH"/>
    <property type="match status" value="1"/>
</dbReference>
<dbReference type="PANTHER" id="PTHR47618">
    <property type="entry name" value="BIFUNCTIONAL OLIGORIBONUCLEASE AND PAP PHOSPHATASE NRNA"/>
    <property type="match status" value="1"/>
</dbReference>
<comment type="caution">
    <text evidence="3">The sequence shown here is derived from an EMBL/GenBank/DDBJ whole genome shotgun (WGS) entry which is preliminary data.</text>
</comment>
<dbReference type="InterPro" id="IPR003156">
    <property type="entry name" value="DHHA1_dom"/>
</dbReference>
<dbReference type="Pfam" id="PF02272">
    <property type="entry name" value="DHHA1"/>
    <property type="match status" value="1"/>
</dbReference>
<name>A0A923E9G0_CLOTT</name>
<dbReference type="InterPro" id="IPR038763">
    <property type="entry name" value="DHH_sf"/>
</dbReference>
<evidence type="ECO:0000259" key="1">
    <source>
        <dbReference type="Pfam" id="PF01368"/>
    </source>
</evidence>
<dbReference type="Proteomes" id="UP000563151">
    <property type="component" value="Unassembled WGS sequence"/>
</dbReference>
<gene>
    <name evidence="3" type="ORF">HGG79_14235</name>
</gene>
<accession>A0A923E9G0</accession>
<dbReference type="EMBL" id="JAAZWO010000019">
    <property type="protein sequence ID" value="MBC2398923.1"/>
    <property type="molecule type" value="Genomic_DNA"/>
</dbReference>
<reference evidence="3 4" key="1">
    <citation type="submission" date="2020-04" db="EMBL/GenBank/DDBJ databases">
        <title>Genomic insights into acetone-butanol-ethanol (ABE) fermentation by sequencing solventogenic clostridia strains.</title>
        <authorList>
            <person name="Brown S."/>
        </authorList>
    </citation>
    <scope>NUCLEOTIDE SEQUENCE [LARGE SCALE GENOMIC DNA]</scope>
    <source>
        <strain evidence="3 4">DJ011</strain>
    </source>
</reference>
<organism evidence="3 4">
    <name type="scientific">Clostridium tetanomorphum</name>
    <dbReference type="NCBI Taxonomy" id="1553"/>
    <lineage>
        <taxon>Bacteria</taxon>
        <taxon>Bacillati</taxon>
        <taxon>Bacillota</taxon>
        <taxon>Clostridia</taxon>
        <taxon>Eubacteriales</taxon>
        <taxon>Clostridiaceae</taxon>
        <taxon>Clostridium</taxon>
    </lineage>
</organism>
<dbReference type="InterPro" id="IPR051319">
    <property type="entry name" value="Oligoribo/pAp-PDE_c-di-AMP_PDE"/>
</dbReference>
<dbReference type="RefSeq" id="WP_035148585.1">
    <property type="nucleotide sequence ID" value="NZ_JAAZWO010000019.1"/>
</dbReference>
<evidence type="ECO:0000313" key="4">
    <source>
        <dbReference type="Proteomes" id="UP000563151"/>
    </source>
</evidence>
<proteinExistence type="predicted"/>
<dbReference type="AlphaFoldDB" id="A0A923E9G0"/>
<dbReference type="SUPFAM" id="SSF64182">
    <property type="entry name" value="DHH phosphoesterases"/>
    <property type="match status" value="1"/>
</dbReference>
<evidence type="ECO:0000313" key="3">
    <source>
        <dbReference type="EMBL" id="MBC2398923.1"/>
    </source>
</evidence>
<dbReference type="Gene3D" id="3.90.1640.10">
    <property type="entry name" value="inorganic pyrophosphatase (n-terminal core)"/>
    <property type="match status" value="1"/>
</dbReference>
<protein>
    <submittedName>
        <fullName evidence="3">Bifunctional oligoribonuclease/PAP phosphatase NrnA</fullName>
    </submittedName>
</protein>
<dbReference type="PANTHER" id="PTHR47618:SF1">
    <property type="entry name" value="BIFUNCTIONAL OLIGORIBONUCLEASE AND PAP PHOSPHATASE NRNA"/>
    <property type="match status" value="1"/>
</dbReference>
<dbReference type="Gene3D" id="3.10.310.30">
    <property type="match status" value="1"/>
</dbReference>
<sequence length="320" mass="35566">MIMNKILEVIKKSENIAITFHTSPDGDSIGSSLGLLQGIRKLDKKAYIICKENIPENFKFLPCSEEINGENSEVKDGTDCVIVLDCGNYERVNANIDLDNKKYTFINIDHHISNGLYGDLNFVDTNASCMGEIVYQMLRSLGVNVDKDIASCLYTSILTDTGSFRHSNVTSITHSIAGDLINTGIDFSDIHRKVFDNKEFNRFKLYGVVFNNMELINNKICVMKIPQEIFAELNIESGTDTSDVVSFGNSIKTVEVTMLLKEKDEEIKLSLRSKSKVDVRKIAETLGGGGHIRAAGASIKGKSLEEVKNIVLELIKKELI</sequence>
<keyword evidence="4" id="KW-1185">Reference proteome</keyword>
<evidence type="ECO:0000259" key="2">
    <source>
        <dbReference type="Pfam" id="PF02272"/>
    </source>
</evidence>